<feature type="compositionally biased region" description="Basic residues" evidence="1">
    <location>
        <begin position="255"/>
        <end position="264"/>
    </location>
</feature>
<keyword evidence="6" id="KW-1185">Reference proteome</keyword>
<organism evidence="3 5">
    <name type="scientific">Anaeramoeba flamelloides</name>
    <dbReference type="NCBI Taxonomy" id="1746091"/>
    <lineage>
        <taxon>Eukaryota</taxon>
        <taxon>Metamonada</taxon>
        <taxon>Anaeramoebidae</taxon>
        <taxon>Anaeramoeba</taxon>
    </lineage>
</organism>
<evidence type="ECO:0000256" key="2">
    <source>
        <dbReference type="SAM" id="Phobius"/>
    </source>
</evidence>
<keyword evidence="2" id="KW-0812">Transmembrane</keyword>
<feature type="compositionally biased region" description="Polar residues" evidence="1">
    <location>
        <begin position="131"/>
        <end position="142"/>
    </location>
</feature>
<keyword evidence="2" id="KW-1133">Transmembrane helix</keyword>
<feature type="compositionally biased region" description="Basic and acidic residues" evidence="1">
    <location>
        <begin position="107"/>
        <end position="130"/>
    </location>
</feature>
<evidence type="ECO:0000256" key="1">
    <source>
        <dbReference type="SAM" id="MobiDB-lite"/>
    </source>
</evidence>
<sequence>MSTNSESDENEKSENQFPPVSRNNQPNPNLNKNENIHQKENEKVFVLEEIDFSSQSEKEEHKEKNIDQNFTLDDVSSDFFTSSSEMSIGIIGTETVKKVSSKLASFSEKKGMDHHNKNQNKKDFVDEKGNTENSPLLKNISQMRAPEQKPTSMFQLKKETEPNTSPYRTFIQKKTNKQTDIRPLLDSYGWITDTNEETETGSSEFILSSKDFESDPNAKLLSKNKKKKKKREKWMKQKKDKQSTDSFSSNQFSQKKGKRNTHLFKTHEIDDQRQDRNTFSGNHKKQKIAYFLYFVAFVGCVILAIEIWVNKGFESIKINPWFGMSLSIFYTI</sequence>
<evidence type="ECO:0000313" key="6">
    <source>
        <dbReference type="Proteomes" id="UP001150062"/>
    </source>
</evidence>
<evidence type="ECO:0000313" key="5">
    <source>
        <dbReference type="Proteomes" id="UP001146793"/>
    </source>
</evidence>
<feature type="compositionally biased region" description="Basic and acidic residues" evidence="1">
    <location>
        <begin position="56"/>
        <end position="66"/>
    </location>
</feature>
<dbReference type="Proteomes" id="UP001150062">
    <property type="component" value="Unassembled WGS sequence"/>
</dbReference>
<feature type="region of interest" description="Disordered" evidence="1">
    <location>
        <begin position="215"/>
        <end position="267"/>
    </location>
</feature>
<dbReference type="EMBL" id="JANTQA010000047">
    <property type="protein sequence ID" value="KAJ3433657.1"/>
    <property type="molecule type" value="Genomic_DNA"/>
</dbReference>
<feature type="compositionally biased region" description="Basic and acidic residues" evidence="1">
    <location>
        <begin position="34"/>
        <end position="46"/>
    </location>
</feature>
<evidence type="ECO:0000313" key="3">
    <source>
        <dbReference type="EMBL" id="KAJ3433657.1"/>
    </source>
</evidence>
<feature type="compositionally biased region" description="Basic and acidic residues" evidence="1">
    <location>
        <begin position="234"/>
        <end position="243"/>
    </location>
</feature>
<feature type="compositionally biased region" description="Low complexity" evidence="1">
    <location>
        <begin position="23"/>
        <end position="33"/>
    </location>
</feature>
<reference evidence="4" key="1">
    <citation type="submission" date="2022-08" db="EMBL/GenBank/DDBJ databases">
        <title>Novel sulfate-reducing endosymbionts in the free-living metamonad Anaeramoeba.</title>
        <authorList>
            <person name="Jerlstrom-Hultqvist J."/>
            <person name="Cepicka I."/>
            <person name="Gallot-Lavallee L."/>
            <person name="Salas-Leiva D."/>
            <person name="Curtis B.A."/>
            <person name="Zahonova K."/>
            <person name="Pipaliya S."/>
            <person name="Dacks J."/>
            <person name="Roger A.J."/>
        </authorList>
    </citation>
    <scope>NUCLEOTIDE SEQUENCE</scope>
    <source>
        <strain evidence="4">Schooner1</strain>
    </source>
</reference>
<feature type="transmembrane region" description="Helical" evidence="2">
    <location>
        <begin position="288"/>
        <end position="309"/>
    </location>
</feature>
<keyword evidence="2" id="KW-0472">Membrane</keyword>
<name>A0AAV7YXZ3_9EUKA</name>
<gene>
    <name evidence="3" type="ORF">M0812_22620</name>
    <name evidence="4" type="ORF">M0813_17513</name>
</gene>
<protein>
    <submittedName>
        <fullName evidence="3">Uncharacterized protein</fullName>
    </submittedName>
</protein>
<feature type="compositionally biased region" description="Basic residues" evidence="1">
    <location>
        <begin position="222"/>
        <end position="233"/>
    </location>
</feature>
<feature type="region of interest" description="Disordered" evidence="1">
    <location>
        <begin position="1"/>
        <end position="69"/>
    </location>
</feature>
<dbReference type="AlphaFoldDB" id="A0AAV7YXZ3"/>
<reference evidence="3" key="2">
    <citation type="submission" date="2022-08" db="EMBL/GenBank/DDBJ databases">
        <title>Novel sulphate-reducing endosymbionts in the free-living metamonad Anaeramoeba.</title>
        <authorList>
            <person name="Jerlstrom-Hultqvist J."/>
            <person name="Cepicka I."/>
            <person name="Gallot-Lavallee L."/>
            <person name="Salas-Leiva D."/>
            <person name="Curtis B.A."/>
            <person name="Zahonova K."/>
            <person name="Pipaliya S."/>
            <person name="Dacks J."/>
            <person name="Roger A.J."/>
        </authorList>
    </citation>
    <scope>NUCLEOTIDE SEQUENCE</scope>
    <source>
        <strain evidence="3">Busselton2</strain>
    </source>
</reference>
<comment type="caution">
    <text evidence="3">The sequence shown here is derived from an EMBL/GenBank/DDBJ whole genome shotgun (WGS) entry which is preliminary data.</text>
</comment>
<accession>A0AAV7YXZ3</accession>
<feature type="compositionally biased region" description="Polar residues" evidence="1">
    <location>
        <begin position="244"/>
        <end position="254"/>
    </location>
</feature>
<feature type="region of interest" description="Disordered" evidence="1">
    <location>
        <begin position="107"/>
        <end position="178"/>
    </location>
</feature>
<feature type="compositionally biased region" description="Acidic residues" evidence="1">
    <location>
        <begin position="1"/>
        <end position="11"/>
    </location>
</feature>
<evidence type="ECO:0000313" key="4">
    <source>
        <dbReference type="EMBL" id="KAJ6248546.1"/>
    </source>
</evidence>
<proteinExistence type="predicted"/>
<dbReference type="Proteomes" id="UP001146793">
    <property type="component" value="Unassembled WGS sequence"/>
</dbReference>
<dbReference type="EMBL" id="JAOAOG010000110">
    <property type="protein sequence ID" value="KAJ6248546.1"/>
    <property type="molecule type" value="Genomic_DNA"/>
</dbReference>